<name>A0A914BUT7_9BILA</name>
<feature type="domain" description="C-type lectin" evidence="2">
    <location>
        <begin position="147"/>
        <end position="206"/>
    </location>
</feature>
<organism evidence="4 5">
    <name type="scientific">Acrobeloides nanus</name>
    <dbReference type="NCBI Taxonomy" id="290746"/>
    <lineage>
        <taxon>Eukaryota</taxon>
        <taxon>Metazoa</taxon>
        <taxon>Ecdysozoa</taxon>
        <taxon>Nematoda</taxon>
        <taxon>Chromadorea</taxon>
        <taxon>Rhabditida</taxon>
        <taxon>Tylenchina</taxon>
        <taxon>Cephalobomorpha</taxon>
        <taxon>Cephaloboidea</taxon>
        <taxon>Cephalobidae</taxon>
        <taxon>Acrobeloides</taxon>
    </lineage>
</organism>
<keyword evidence="1" id="KW-0732">Signal</keyword>
<feature type="signal peptide" evidence="1">
    <location>
        <begin position="1"/>
        <end position="24"/>
    </location>
</feature>
<dbReference type="Proteomes" id="UP000887540">
    <property type="component" value="Unplaced"/>
</dbReference>
<dbReference type="PROSITE" id="PS50041">
    <property type="entry name" value="C_TYPE_LECTIN_2"/>
    <property type="match status" value="1"/>
</dbReference>
<evidence type="ECO:0000259" key="2">
    <source>
        <dbReference type="PROSITE" id="PS50041"/>
    </source>
</evidence>
<dbReference type="PANTHER" id="PTHR31024">
    <property type="entry name" value="C-TYPE LECTIN"/>
    <property type="match status" value="1"/>
</dbReference>
<proteinExistence type="predicted"/>
<dbReference type="AlphaFoldDB" id="A0A914BUT7"/>
<dbReference type="Pfam" id="PF00092">
    <property type="entry name" value="VWA"/>
    <property type="match status" value="1"/>
</dbReference>
<evidence type="ECO:0000313" key="5">
    <source>
        <dbReference type="WBParaSite" id="ACRNAN_Path_1038.g3984.t1"/>
    </source>
</evidence>
<dbReference type="SUPFAM" id="SSF53300">
    <property type="entry name" value="vWA-like"/>
    <property type="match status" value="1"/>
</dbReference>
<dbReference type="InterPro" id="IPR036465">
    <property type="entry name" value="vWFA_dom_sf"/>
</dbReference>
<dbReference type="InterPro" id="IPR001304">
    <property type="entry name" value="C-type_lectin-like"/>
</dbReference>
<dbReference type="PANTHER" id="PTHR31024:SF3">
    <property type="entry name" value="C-TYPE LECTIN-RELATED"/>
    <property type="match status" value="1"/>
</dbReference>
<dbReference type="PROSITE" id="PS50234">
    <property type="entry name" value="VWFA"/>
    <property type="match status" value="1"/>
</dbReference>
<feature type="domain" description="VWFA" evidence="3">
    <location>
        <begin position="52"/>
        <end position="140"/>
    </location>
</feature>
<dbReference type="Gene3D" id="3.40.50.410">
    <property type="entry name" value="von Willebrand factor, type A domain"/>
    <property type="match status" value="1"/>
</dbReference>
<accession>A0A914BUT7</accession>
<keyword evidence="4" id="KW-1185">Reference proteome</keyword>
<evidence type="ECO:0000313" key="4">
    <source>
        <dbReference type="Proteomes" id="UP000887540"/>
    </source>
</evidence>
<dbReference type="CDD" id="cd00037">
    <property type="entry name" value="CLECT"/>
    <property type="match status" value="1"/>
</dbReference>
<feature type="chain" id="PRO_5037678282" evidence="1">
    <location>
        <begin position="25"/>
        <end position="260"/>
    </location>
</feature>
<dbReference type="InterPro" id="IPR002035">
    <property type="entry name" value="VWF_A"/>
</dbReference>
<protein>
    <submittedName>
        <fullName evidence="5">C-type lectin domain-containing protein</fullName>
    </submittedName>
</protein>
<dbReference type="WBParaSite" id="ACRNAN_Path_1038.g3984.t1">
    <property type="protein sequence ID" value="ACRNAN_Path_1038.g3984.t1"/>
    <property type="gene ID" value="ACRNAN_Path_1038.g3984"/>
</dbReference>
<dbReference type="SUPFAM" id="SSF56436">
    <property type="entry name" value="C-type lectin-like"/>
    <property type="match status" value="1"/>
</dbReference>
<evidence type="ECO:0000256" key="1">
    <source>
        <dbReference type="SAM" id="SignalP"/>
    </source>
</evidence>
<reference evidence="5" key="1">
    <citation type="submission" date="2022-11" db="UniProtKB">
        <authorList>
            <consortium name="WormBaseParasite"/>
        </authorList>
    </citation>
    <scope>IDENTIFICATION</scope>
</reference>
<sequence length="260" mass="28812">MVKMGMKTLFPILVIFILISTSNTTIISRDSPHIRETDTPPCATDSSGAFIDLIVLIDTSTNMGSTNVRKIANILNLALASFPIGNQWDITLGQKNTRVSVITYDQQATIIANYTQINQLNDLTNVVNGIQVSTSQTANLYDNNYPFYIGLHQNSQNQWVWYDYNRNEFPVGNYTDWANGNPSSGGCAVMDSDDGTNFVWKSYGCNTEATGLNLVFCQKLACDTTSFACCADCNGGSTESCTVGWFERKNNRRLNKNKKI</sequence>
<dbReference type="InterPro" id="IPR016187">
    <property type="entry name" value="CTDL_fold"/>
</dbReference>
<evidence type="ECO:0000259" key="3">
    <source>
        <dbReference type="PROSITE" id="PS50234"/>
    </source>
</evidence>